<dbReference type="Proteomes" id="UP000032670">
    <property type="component" value="Unassembled WGS sequence"/>
</dbReference>
<dbReference type="GeneID" id="76204604"/>
<dbReference type="AlphaFoldDB" id="A0A0D6NLF4"/>
<reference evidence="1 2" key="1">
    <citation type="submission" date="2012-11" db="EMBL/GenBank/DDBJ databases">
        <title>Whole genome sequence of Acetobacter orientalis 21F-2.</title>
        <authorList>
            <person name="Azuma Y."/>
            <person name="Higashiura N."/>
            <person name="Hirakawa H."/>
            <person name="Matsushita K."/>
        </authorList>
    </citation>
    <scope>NUCLEOTIDE SEQUENCE [LARGE SCALE GENOMIC DNA]</scope>
    <source>
        <strain evidence="1 2">21F-2</strain>
    </source>
</reference>
<evidence type="ECO:0000313" key="2">
    <source>
        <dbReference type="Proteomes" id="UP000032670"/>
    </source>
</evidence>
<evidence type="ECO:0008006" key="3">
    <source>
        <dbReference type="Google" id="ProtNLM"/>
    </source>
</evidence>
<name>A0A0D6NLF4_9PROT</name>
<accession>A0A6N3SW60</accession>
<comment type="caution">
    <text evidence="1">The sequence shown here is derived from an EMBL/GenBank/DDBJ whole genome shotgun (WGS) entry which is preliminary data.</text>
</comment>
<dbReference type="EMBL" id="BAMX01000022">
    <property type="protein sequence ID" value="GAN66460.1"/>
    <property type="molecule type" value="Genomic_DNA"/>
</dbReference>
<gene>
    <name evidence="1" type="ORF">Abor_022_037</name>
</gene>
<dbReference type="Gene3D" id="3.40.50.300">
    <property type="entry name" value="P-loop containing nucleotide triphosphate hydrolases"/>
    <property type="match status" value="1"/>
</dbReference>
<dbReference type="STRING" id="1231341.Abor_022_037"/>
<accession>A0A0D6NLF4</accession>
<protein>
    <recommendedName>
        <fullName evidence="3">Thymidylate kinase</fullName>
    </recommendedName>
</protein>
<dbReference type="SUPFAM" id="SSF52540">
    <property type="entry name" value="P-loop containing nucleoside triphosphate hydrolases"/>
    <property type="match status" value="1"/>
</dbReference>
<keyword evidence="2" id="KW-1185">Reference proteome</keyword>
<dbReference type="InterPro" id="IPR027417">
    <property type="entry name" value="P-loop_NTPase"/>
</dbReference>
<dbReference type="RefSeq" id="WP_048841504.1">
    <property type="nucleotide sequence ID" value="NZ_BAMX01000022.1"/>
</dbReference>
<evidence type="ECO:0000313" key="1">
    <source>
        <dbReference type="EMBL" id="GAN66460.1"/>
    </source>
</evidence>
<proteinExistence type="predicted"/>
<dbReference type="CDD" id="cd01672">
    <property type="entry name" value="TMPK"/>
    <property type="match status" value="1"/>
</dbReference>
<organism evidence="1 2">
    <name type="scientific">Acetobacter orientalis</name>
    <dbReference type="NCBI Taxonomy" id="146474"/>
    <lineage>
        <taxon>Bacteria</taxon>
        <taxon>Pseudomonadati</taxon>
        <taxon>Pseudomonadota</taxon>
        <taxon>Alphaproteobacteria</taxon>
        <taxon>Acetobacterales</taxon>
        <taxon>Acetobacteraceae</taxon>
        <taxon>Acetobacter</taxon>
    </lineage>
</organism>
<sequence>MVTGSMVDAAHKVVGAPIIAFIGCDGSGKSTLSVEVADILNKTRQTSLVYLGLGSGDIGRRIQQLPFIGPTIERVLSRKAKKTRTPGENIPGVLTAFVVFLFSCKRFFAFKKLLKGHQNNIQIVTDRYPQAELAGCCDGPGLSAGRTQNPIIAWLVCIEKRLYQKMASVHPTVIIFLDVDLQTAAARKPDHNVDLLATKIEKTRMLRFDGAPIEKIDARQSYAAVKEQALAIIEKYTA</sequence>